<proteinExistence type="predicted"/>
<sequence length="792" mass="87689">MRVIEVLWSGAGMKGGGNGRSPRKPADQRHRPARFSLAKVRHDHVLASKGWLHHRGSKCDLKSYLGSTQKTVAPFKFRVGLEIEIKFILNRRNWRFEISIRDQESSSTNRFFISHALLCIVFAVSSYVWGRGGVVVRIIASHLGELCSIPGGVAPGYSHAGSVPDGASGRWVFSGISRFLCPCILALLHTDLASPSSALKTSIIPVYKSFPRDVTVAAAIVDFGLGLTLLQRRPRRRLTKQICILNVPEQQTQFSPASLAVKMQSRAEWRGAKVLGVSGGGGMEGENNLLTHHSAICHPPTTTLLFSSVPRPSSLAQAAQCIPPISIFNQRRSVIHSVFTWPLRASAPRKAARAVRANNIGLAPVYPTHVANLSASSSANENVRHQVVALVSNCSVLYVTSTCLCRTWLLPSRDETVELTSQRACAAAREWSQHVQSVDTGSARPEKFAGSTAYRLDSTVLRENVQISFAHWLLAAKVENDDWACILLFVSHWLRVLQEVSNNAWTNGKCDTNSSNFDRRPSVTGRYHDVDFRELQTSCQHRRVRARRWSSRVHPEQRGANQRTSASLSPHQINRHAISHLQEEIRHKLYDEPGRKDGPVKEDFLVGTSSQGRRDAWCSESQFCERIIGYEFWRGSNSAPTSAVPARRGRLFLGSTPVKDDSTTSALLRLFPAIAKSHFPQAKDEGPNTAQPLAPYWHYSYPLAVASASSSETSSTVAVLGVEADTTTWWSSSLASRRSLGSKMAASRHRYVRAGASAPLSIEHEVMHWVVGRSSKCGPQMYRRLCRCCEER</sequence>
<protein>
    <submittedName>
        <fullName evidence="2">Uncharacterized protein</fullName>
    </submittedName>
</protein>
<dbReference type="Proteomes" id="UP001159363">
    <property type="component" value="Chromosome 5"/>
</dbReference>
<evidence type="ECO:0000313" key="3">
    <source>
        <dbReference type="Proteomes" id="UP001159363"/>
    </source>
</evidence>
<name>A0ABQ9H961_9NEOP</name>
<feature type="region of interest" description="Disordered" evidence="1">
    <location>
        <begin position="9"/>
        <end position="31"/>
    </location>
</feature>
<accession>A0ABQ9H961</accession>
<evidence type="ECO:0000313" key="2">
    <source>
        <dbReference type="EMBL" id="KAJ8880845.1"/>
    </source>
</evidence>
<dbReference type="EMBL" id="JARBHB010000006">
    <property type="protein sequence ID" value="KAJ8880845.1"/>
    <property type="molecule type" value="Genomic_DNA"/>
</dbReference>
<organism evidence="2 3">
    <name type="scientific">Dryococelus australis</name>
    <dbReference type="NCBI Taxonomy" id="614101"/>
    <lineage>
        <taxon>Eukaryota</taxon>
        <taxon>Metazoa</taxon>
        <taxon>Ecdysozoa</taxon>
        <taxon>Arthropoda</taxon>
        <taxon>Hexapoda</taxon>
        <taxon>Insecta</taxon>
        <taxon>Pterygota</taxon>
        <taxon>Neoptera</taxon>
        <taxon>Polyneoptera</taxon>
        <taxon>Phasmatodea</taxon>
        <taxon>Verophasmatodea</taxon>
        <taxon>Anareolatae</taxon>
        <taxon>Phasmatidae</taxon>
        <taxon>Eurycanthinae</taxon>
        <taxon>Dryococelus</taxon>
    </lineage>
</organism>
<reference evidence="2 3" key="1">
    <citation type="submission" date="2023-02" db="EMBL/GenBank/DDBJ databases">
        <title>LHISI_Scaffold_Assembly.</title>
        <authorList>
            <person name="Stuart O.P."/>
            <person name="Cleave R."/>
            <person name="Magrath M.J.L."/>
            <person name="Mikheyev A.S."/>
        </authorList>
    </citation>
    <scope>NUCLEOTIDE SEQUENCE [LARGE SCALE GENOMIC DNA]</scope>
    <source>
        <strain evidence="2">Daus_M_001</strain>
        <tissue evidence="2">Leg muscle</tissue>
    </source>
</reference>
<keyword evidence="3" id="KW-1185">Reference proteome</keyword>
<comment type="caution">
    <text evidence="2">The sequence shown here is derived from an EMBL/GenBank/DDBJ whole genome shotgun (WGS) entry which is preliminary data.</text>
</comment>
<gene>
    <name evidence="2" type="ORF">PR048_017317</name>
</gene>
<feature type="compositionally biased region" description="Polar residues" evidence="1">
    <location>
        <begin position="559"/>
        <end position="569"/>
    </location>
</feature>
<feature type="region of interest" description="Disordered" evidence="1">
    <location>
        <begin position="550"/>
        <end position="569"/>
    </location>
</feature>
<evidence type="ECO:0000256" key="1">
    <source>
        <dbReference type="SAM" id="MobiDB-lite"/>
    </source>
</evidence>